<keyword evidence="8" id="KW-1185">Reference proteome</keyword>
<reference evidence="7 8" key="1">
    <citation type="submission" date="2017-08" db="EMBL/GenBank/DDBJ databases">
        <authorList>
            <person name="de Groot N.N."/>
        </authorList>
    </citation>
    <scope>NUCLEOTIDE SEQUENCE [LARGE SCALE GENOMIC DNA]</scope>
    <source>
        <strain evidence="7 8">JC85</strain>
    </source>
</reference>
<organism evidence="7 8">
    <name type="scientific">Rhizobium subbaraonis</name>
    <dbReference type="NCBI Taxonomy" id="908946"/>
    <lineage>
        <taxon>Bacteria</taxon>
        <taxon>Pseudomonadati</taxon>
        <taxon>Pseudomonadota</taxon>
        <taxon>Alphaproteobacteria</taxon>
        <taxon>Hyphomicrobiales</taxon>
        <taxon>Rhizobiaceae</taxon>
        <taxon>Rhizobium/Agrobacterium group</taxon>
        <taxon>Rhizobium</taxon>
    </lineage>
</organism>
<evidence type="ECO:0000256" key="1">
    <source>
        <dbReference type="ARBA" id="ARBA00004651"/>
    </source>
</evidence>
<gene>
    <name evidence="7" type="ORF">SAMN05892877_106177</name>
</gene>
<evidence type="ECO:0000256" key="6">
    <source>
        <dbReference type="SAM" id="Phobius"/>
    </source>
</evidence>
<dbReference type="InterPro" id="IPR030922">
    <property type="entry name" value="LptF"/>
</dbReference>
<sequence>MKLIERYILRRTLLMFFGTLLPLLGIVWTTQALTNVNLVTDSGQSMLAFLKLATLILPSVIPIILPFAFVIGVAQTLTAMNADSELTVLNAAGSSRMMIIRPIIYLGVGLSVVSFAVDNFVEPYSRTAVRQMIATAHADMLSSVIQENAFRKVTDGLYVQVSRRKGGGVLEGLFVADTRDPKVEYVYYAREGAIDEKTSALVMNDGEVHRKLPNGDVSVIKFDSYAFDLADLTERAGEATIRAKDRDLPFLLNPDPADEQVKRNPGAFTAELHRRFTEWTLPLIFGLVALVASVDARSHREARVHPMVTSLLVALAIRWAMFYAASASETSLYAIPFLYLIPLGVAALAIRQLSRHKSLELPASMRARLIDLRDSLMARLSGRSGAASTSHGQQQ</sequence>
<dbReference type="AlphaFoldDB" id="A0A285UGP6"/>
<feature type="transmembrane region" description="Helical" evidence="6">
    <location>
        <begin position="56"/>
        <end position="77"/>
    </location>
</feature>
<proteinExistence type="predicted"/>
<keyword evidence="2" id="KW-1003">Cell membrane</keyword>
<dbReference type="InterPro" id="IPR005495">
    <property type="entry name" value="LptG/LptF_permease"/>
</dbReference>
<evidence type="ECO:0000256" key="5">
    <source>
        <dbReference type="ARBA" id="ARBA00023136"/>
    </source>
</evidence>
<feature type="transmembrane region" description="Helical" evidence="6">
    <location>
        <begin position="331"/>
        <end position="350"/>
    </location>
</feature>
<dbReference type="PANTHER" id="PTHR33529">
    <property type="entry name" value="SLR0882 PROTEIN-RELATED"/>
    <property type="match status" value="1"/>
</dbReference>
<evidence type="ECO:0000256" key="2">
    <source>
        <dbReference type="ARBA" id="ARBA00022475"/>
    </source>
</evidence>
<dbReference type="Pfam" id="PF03739">
    <property type="entry name" value="LptF_LptG"/>
    <property type="match status" value="1"/>
</dbReference>
<feature type="transmembrane region" description="Helical" evidence="6">
    <location>
        <begin position="308"/>
        <end position="325"/>
    </location>
</feature>
<dbReference type="GO" id="GO:0015920">
    <property type="term" value="P:lipopolysaccharide transport"/>
    <property type="evidence" value="ECO:0007669"/>
    <property type="project" value="TreeGrafter"/>
</dbReference>
<evidence type="ECO:0000313" key="7">
    <source>
        <dbReference type="EMBL" id="SOC39756.1"/>
    </source>
</evidence>
<evidence type="ECO:0000256" key="4">
    <source>
        <dbReference type="ARBA" id="ARBA00022989"/>
    </source>
</evidence>
<name>A0A285UGP6_9HYPH</name>
<protein>
    <submittedName>
        <fullName evidence="7">Lipopolysaccharide export system permease protein</fullName>
    </submittedName>
</protein>
<dbReference type="RefSeq" id="WP_097139106.1">
    <property type="nucleotide sequence ID" value="NZ_OBQD01000006.1"/>
</dbReference>
<comment type="subcellular location">
    <subcellularLocation>
        <location evidence="1">Cell membrane</location>
        <topology evidence="1">Multi-pass membrane protein</topology>
    </subcellularLocation>
</comment>
<dbReference type="GO" id="GO:0055085">
    <property type="term" value="P:transmembrane transport"/>
    <property type="evidence" value="ECO:0007669"/>
    <property type="project" value="InterPro"/>
</dbReference>
<dbReference type="NCBIfam" id="TIGR04407">
    <property type="entry name" value="LptF_YjgP"/>
    <property type="match status" value="1"/>
</dbReference>
<accession>A0A285UGP6</accession>
<dbReference type="OrthoDB" id="8477889at2"/>
<keyword evidence="4 6" id="KW-1133">Transmembrane helix</keyword>
<keyword evidence="5 6" id="KW-0472">Membrane</keyword>
<evidence type="ECO:0000313" key="8">
    <source>
        <dbReference type="Proteomes" id="UP000219167"/>
    </source>
</evidence>
<evidence type="ECO:0000256" key="3">
    <source>
        <dbReference type="ARBA" id="ARBA00022692"/>
    </source>
</evidence>
<dbReference type="Proteomes" id="UP000219167">
    <property type="component" value="Unassembled WGS sequence"/>
</dbReference>
<keyword evidence="3 6" id="KW-0812">Transmembrane</keyword>
<dbReference type="EMBL" id="OBQD01000006">
    <property type="protein sequence ID" value="SOC39756.1"/>
    <property type="molecule type" value="Genomic_DNA"/>
</dbReference>
<dbReference type="PANTHER" id="PTHR33529:SF6">
    <property type="entry name" value="YJGP_YJGQ FAMILY PERMEASE"/>
    <property type="match status" value="1"/>
</dbReference>
<dbReference type="GO" id="GO:0043190">
    <property type="term" value="C:ATP-binding cassette (ABC) transporter complex"/>
    <property type="evidence" value="ECO:0007669"/>
    <property type="project" value="InterPro"/>
</dbReference>